<gene>
    <name evidence="1" type="ORF">WN944_027830</name>
</gene>
<dbReference type="Proteomes" id="UP001428341">
    <property type="component" value="Unassembled WGS sequence"/>
</dbReference>
<accession>A0AAP0Q8V3</accession>
<sequence length="70" mass="7755">MGKFSFKVLGGKLGVLVGIERWPLDLHGYPTAVMMTRGRGNERCMMGVLTRRCWRRMEVVGVSGARSQAG</sequence>
<evidence type="ECO:0000313" key="1">
    <source>
        <dbReference type="EMBL" id="KAK9175820.1"/>
    </source>
</evidence>
<protein>
    <submittedName>
        <fullName evidence="1">Uncharacterized protein</fullName>
    </submittedName>
</protein>
<dbReference type="AlphaFoldDB" id="A0AAP0Q8V3"/>
<comment type="caution">
    <text evidence="1">The sequence shown here is derived from an EMBL/GenBank/DDBJ whole genome shotgun (WGS) entry which is preliminary data.</text>
</comment>
<evidence type="ECO:0000313" key="2">
    <source>
        <dbReference type="Proteomes" id="UP001428341"/>
    </source>
</evidence>
<reference evidence="1 2" key="1">
    <citation type="submission" date="2024-05" db="EMBL/GenBank/DDBJ databases">
        <title>Haplotype-resolved chromosome-level genome assembly of Huyou (Citrus changshanensis).</title>
        <authorList>
            <person name="Miao C."/>
            <person name="Chen W."/>
            <person name="Wu Y."/>
            <person name="Wang L."/>
            <person name="Zhao S."/>
            <person name="Grierson D."/>
            <person name="Xu C."/>
            <person name="Chen K."/>
        </authorList>
    </citation>
    <scope>NUCLEOTIDE SEQUENCE [LARGE SCALE GENOMIC DNA]</scope>
    <source>
        <strain evidence="1">01-14</strain>
        <tissue evidence="1">Leaf</tissue>
    </source>
</reference>
<dbReference type="EMBL" id="JBCGBO010000025">
    <property type="protein sequence ID" value="KAK9175820.1"/>
    <property type="molecule type" value="Genomic_DNA"/>
</dbReference>
<proteinExistence type="predicted"/>
<keyword evidence="2" id="KW-1185">Reference proteome</keyword>
<name>A0AAP0Q8V3_9ROSI</name>
<organism evidence="1 2">
    <name type="scientific">Citrus x changshan-huyou</name>
    <dbReference type="NCBI Taxonomy" id="2935761"/>
    <lineage>
        <taxon>Eukaryota</taxon>
        <taxon>Viridiplantae</taxon>
        <taxon>Streptophyta</taxon>
        <taxon>Embryophyta</taxon>
        <taxon>Tracheophyta</taxon>
        <taxon>Spermatophyta</taxon>
        <taxon>Magnoliopsida</taxon>
        <taxon>eudicotyledons</taxon>
        <taxon>Gunneridae</taxon>
        <taxon>Pentapetalae</taxon>
        <taxon>rosids</taxon>
        <taxon>malvids</taxon>
        <taxon>Sapindales</taxon>
        <taxon>Rutaceae</taxon>
        <taxon>Aurantioideae</taxon>
        <taxon>Citrus</taxon>
    </lineage>
</organism>